<dbReference type="EMBL" id="JANPWB010000004">
    <property type="protein sequence ID" value="KAJ1193866.1"/>
    <property type="molecule type" value="Genomic_DNA"/>
</dbReference>
<accession>A0AAV7UZD5</accession>
<comment type="caution">
    <text evidence="2">The sequence shown here is derived from an EMBL/GenBank/DDBJ whole genome shotgun (WGS) entry which is preliminary data.</text>
</comment>
<proteinExistence type="predicted"/>
<evidence type="ECO:0000313" key="2">
    <source>
        <dbReference type="EMBL" id="KAJ1193866.1"/>
    </source>
</evidence>
<evidence type="ECO:0000313" key="3">
    <source>
        <dbReference type="Proteomes" id="UP001066276"/>
    </source>
</evidence>
<sequence>MSGRCFHPHWDLLAISHAGLDRAQRVDVEALKPLDWAHANGQQSAPGSLISNSEGGGGSTSCSRITAHPDSQPALFYQGRSTLTPPGLQPRLNFAWPSQGSRCLSRYGPPHSSLLPSSLEVVQKGVLAPSLCDVSAAATRREEEQNFFSLLPLSVCLLHHLTRPLRRHLPFFSVALQVWISFNSSRVGRPAQQQSLFWRLGGGVFSDGQAQQPS</sequence>
<feature type="compositionally biased region" description="Polar residues" evidence="1">
    <location>
        <begin position="42"/>
        <end position="53"/>
    </location>
</feature>
<protein>
    <submittedName>
        <fullName evidence="2">Uncharacterized protein</fullName>
    </submittedName>
</protein>
<organism evidence="2 3">
    <name type="scientific">Pleurodeles waltl</name>
    <name type="common">Iberian ribbed newt</name>
    <dbReference type="NCBI Taxonomy" id="8319"/>
    <lineage>
        <taxon>Eukaryota</taxon>
        <taxon>Metazoa</taxon>
        <taxon>Chordata</taxon>
        <taxon>Craniata</taxon>
        <taxon>Vertebrata</taxon>
        <taxon>Euteleostomi</taxon>
        <taxon>Amphibia</taxon>
        <taxon>Batrachia</taxon>
        <taxon>Caudata</taxon>
        <taxon>Salamandroidea</taxon>
        <taxon>Salamandridae</taxon>
        <taxon>Pleurodelinae</taxon>
        <taxon>Pleurodeles</taxon>
    </lineage>
</organism>
<dbReference type="Proteomes" id="UP001066276">
    <property type="component" value="Chromosome 2_2"/>
</dbReference>
<keyword evidence="3" id="KW-1185">Reference proteome</keyword>
<evidence type="ECO:0000256" key="1">
    <source>
        <dbReference type="SAM" id="MobiDB-lite"/>
    </source>
</evidence>
<reference evidence="2" key="1">
    <citation type="journal article" date="2022" name="bioRxiv">
        <title>Sequencing and chromosome-scale assembly of the giantPleurodeles waltlgenome.</title>
        <authorList>
            <person name="Brown T."/>
            <person name="Elewa A."/>
            <person name="Iarovenko S."/>
            <person name="Subramanian E."/>
            <person name="Araus A.J."/>
            <person name="Petzold A."/>
            <person name="Susuki M."/>
            <person name="Suzuki K.-i.T."/>
            <person name="Hayashi T."/>
            <person name="Toyoda A."/>
            <person name="Oliveira C."/>
            <person name="Osipova E."/>
            <person name="Leigh N.D."/>
            <person name="Simon A."/>
            <person name="Yun M.H."/>
        </authorList>
    </citation>
    <scope>NUCLEOTIDE SEQUENCE</scope>
    <source>
        <strain evidence="2">20211129_DDA</strain>
        <tissue evidence="2">Liver</tissue>
    </source>
</reference>
<feature type="region of interest" description="Disordered" evidence="1">
    <location>
        <begin position="42"/>
        <end position="64"/>
    </location>
</feature>
<gene>
    <name evidence="2" type="ORF">NDU88_003162</name>
</gene>
<dbReference type="AlphaFoldDB" id="A0AAV7UZD5"/>
<name>A0AAV7UZD5_PLEWA</name>